<name>A0A1B6HPT3_9HEMI</name>
<gene>
    <name evidence="3" type="ORF">g.4361</name>
</gene>
<feature type="non-terminal residue" evidence="3">
    <location>
        <position position="1"/>
    </location>
</feature>
<sequence length="106" mass="12264">KHFNVPKTTLIRLSNVKYGTSEEAVKVKRGRPTVLSKDIEEELVTYCLAMEASFFGLTRADLRRIAVQLAERNQIAHPFKNEIAGKKWVRLFLQRHKSKLSERKPT</sequence>
<reference evidence="3" key="1">
    <citation type="submission" date="2015-11" db="EMBL/GenBank/DDBJ databases">
        <title>De novo transcriptome assembly of four potential Pierce s Disease insect vectors from Arizona vineyards.</title>
        <authorList>
            <person name="Tassone E.E."/>
        </authorList>
    </citation>
    <scope>NUCLEOTIDE SEQUENCE</scope>
</reference>
<keyword evidence="1" id="KW-0238">DNA-binding</keyword>
<organism evidence="3">
    <name type="scientific">Homalodisca liturata</name>
    <dbReference type="NCBI Taxonomy" id="320908"/>
    <lineage>
        <taxon>Eukaryota</taxon>
        <taxon>Metazoa</taxon>
        <taxon>Ecdysozoa</taxon>
        <taxon>Arthropoda</taxon>
        <taxon>Hexapoda</taxon>
        <taxon>Insecta</taxon>
        <taxon>Pterygota</taxon>
        <taxon>Neoptera</taxon>
        <taxon>Paraneoptera</taxon>
        <taxon>Hemiptera</taxon>
        <taxon>Auchenorrhyncha</taxon>
        <taxon>Membracoidea</taxon>
        <taxon>Cicadellidae</taxon>
        <taxon>Cicadellinae</taxon>
        <taxon>Proconiini</taxon>
        <taxon>Homalodisca</taxon>
    </lineage>
</organism>
<accession>A0A1B6HPT3</accession>
<dbReference type="PROSITE" id="PS51253">
    <property type="entry name" value="HTH_CENPB"/>
    <property type="match status" value="1"/>
</dbReference>
<protein>
    <recommendedName>
        <fullName evidence="2">HTH CENPB-type domain-containing protein</fullName>
    </recommendedName>
</protein>
<dbReference type="InterPro" id="IPR006600">
    <property type="entry name" value="HTH_CenpB_DNA-bd_dom"/>
</dbReference>
<dbReference type="Pfam" id="PF03221">
    <property type="entry name" value="HTH_Tnp_Tc5"/>
    <property type="match status" value="1"/>
</dbReference>
<evidence type="ECO:0000256" key="1">
    <source>
        <dbReference type="ARBA" id="ARBA00023125"/>
    </source>
</evidence>
<proteinExistence type="predicted"/>
<feature type="non-terminal residue" evidence="3">
    <location>
        <position position="106"/>
    </location>
</feature>
<evidence type="ECO:0000313" key="3">
    <source>
        <dbReference type="EMBL" id="JAS76698.1"/>
    </source>
</evidence>
<dbReference type="AlphaFoldDB" id="A0A1B6HPT3"/>
<dbReference type="EMBL" id="GECU01031008">
    <property type="protein sequence ID" value="JAS76698.1"/>
    <property type="molecule type" value="Transcribed_RNA"/>
</dbReference>
<feature type="domain" description="HTH CENPB-type" evidence="2">
    <location>
        <begin position="27"/>
        <end position="102"/>
    </location>
</feature>
<dbReference type="GO" id="GO:0003677">
    <property type="term" value="F:DNA binding"/>
    <property type="evidence" value="ECO:0007669"/>
    <property type="project" value="UniProtKB-KW"/>
</dbReference>
<evidence type="ECO:0000259" key="2">
    <source>
        <dbReference type="PROSITE" id="PS51253"/>
    </source>
</evidence>